<keyword evidence="2" id="KW-0255">Endonuclease</keyword>
<dbReference type="PROSITE" id="PS01284">
    <property type="entry name" value="TNASE_2"/>
    <property type="match status" value="1"/>
</dbReference>
<feature type="region of interest" description="Disordered" evidence="4">
    <location>
        <begin position="218"/>
        <end position="251"/>
    </location>
</feature>
<keyword evidence="5" id="KW-0732">Signal</keyword>
<dbReference type="Gene3D" id="2.40.50.90">
    <property type="match status" value="1"/>
</dbReference>
<dbReference type="PROSITE" id="PS01123">
    <property type="entry name" value="TNASE_1"/>
    <property type="match status" value="1"/>
</dbReference>
<dbReference type="InterPro" id="IPR002071">
    <property type="entry name" value="Thermonucl_AS"/>
</dbReference>
<comment type="caution">
    <text evidence="7">The sequence shown here is derived from an EMBL/GenBank/DDBJ whole genome shotgun (WGS) entry which is preliminary data.</text>
</comment>
<evidence type="ECO:0000256" key="4">
    <source>
        <dbReference type="SAM" id="MobiDB-lite"/>
    </source>
</evidence>
<keyword evidence="1" id="KW-0540">Nuclease</keyword>
<gene>
    <name evidence="7" type="ORF">F9B85_10750</name>
</gene>
<feature type="compositionally biased region" description="Polar residues" evidence="4">
    <location>
        <begin position="33"/>
        <end position="45"/>
    </location>
</feature>
<dbReference type="SMART" id="SM00318">
    <property type="entry name" value="SNc"/>
    <property type="match status" value="1"/>
</dbReference>
<dbReference type="EMBL" id="WBXO01000008">
    <property type="protein sequence ID" value="KAB2952023.1"/>
    <property type="molecule type" value="Genomic_DNA"/>
</dbReference>
<feature type="compositionally biased region" description="Low complexity" evidence="4">
    <location>
        <begin position="46"/>
        <end position="70"/>
    </location>
</feature>
<evidence type="ECO:0000256" key="5">
    <source>
        <dbReference type="SAM" id="SignalP"/>
    </source>
</evidence>
<name>A0A6I0EXT2_9FIRM</name>
<evidence type="ECO:0000256" key="2">
    <source>
        <dbReference type="ARBA" id="ARBA00022759"/>
    </source>
</evidence>
<feature type="chain" id="PRO_5038990501" evidence="5">
    <location>
        <begin position="24"/>
        <end position="298"/>
    </location>
</feature>
<evidence type="ECO:0000313" key="8">
    <source>
        <dbReference type="Proteomes" id="UP000468766"/>
    </source>
</evidence>
<reference evidence="7 8" key="1">
    <citation type="submission" date="2019-10" db="EMBL/GenBank/DDBJ databases">
        <title>Whole-genome sequence of the extremophile Heliorestis acidaminivorans DSM 24790.</title>
        <authorList>
            <person name="Kyndt J.A."/>
            <person name="Meyer T.E."/>
        </authorList>
    </citation>
    <scope>NUCLEOTIDE SEQUENCE [LARGE SCALE GENOMIC DNA]</scope>
    <source>
        <strain evidence="7 8">DSM 24790</strain>
    </source>
</reference>
<dbReference type="InterPro" id="IPR035437">
    <property type="entry name" value="SNase_OB-fold_sf"/>
</dbReference>
<evidence type="ECO:0000313" key="7">
    <source>
        <dbReference type="EMBL" id="KAB2952023.1"/>
    </source>
</evidence>
<dbReference type="OrthoDB" id="4376109at2"/>
<feature type="region of interest" description="Disordered" evidence="4">
    <location>
        <begin position="33"/>
        <end position="70"/>
    </location>
</feature>
<dbReference type="PROSITE" id="PS50830">
    <property type="entry name" value="TNASE_3"/>
    <property type="match status" value="1"/>
</dbReference>
<feature type="signal peptide" evidence="5">
    <location>
        <begin position="1"/>
        <end position="23"/>
    </location>
</feature>
<dbReference type="Proteomes" id="UP000468766">
    <property type="component" value="Unassembled WGS sequence"/>
</dbReference>
<dbReference type="PANTHER" id="PTHR12302:SF3">
    <property type="entry name" value="SERINE_THREONINE-PROTEIN KINASE 31"/>
    <property type="match status" value="1"/>
</dbReference>
<organism evidence="7 8">
    <name type="scientific">Heliorestis acidaminivorans</name>
    <dbReference type="NCBI Taxonomy" id="553427"/>
    <lineage>
        <taxon>Bacteria</taxon>
        <taxon>Bacillati</taxon>
        <taxon>Bacillota</taxon>
        <taxon>Clostridia</taxon>
        <taxon>Eubacteriales</taxon>
        <taxon>Heliobacteriaceae</taxon>
        <taxon>Heliorestis</taxon>
    </lineage>
</organism>
<dbReference type="CDD" id="cd00175">
    <property type="entry name" value="SNc"/>
    <property type="match status" value="1"/>
</dbReference>
<dbReference type="GO" id="GO:0003676">
    <property type="term" value="F:nucleic acid binding"/>
    <property type="evidence" value="ECO:0007669"/>
    <property type="project" value="InterPro"/>
</dbReference>
<dbReference type="AlphaFoldDB" id="A0A6I0EXT2"/>
<sequence length="298" mass="32630">MKKKILLLFLVVTVMLLPIGCNSNDINEETSVSLPSQSEAVEQSDSQALPTETTTTTAAPSSSTISTSNQSTIHSSLSLIEATVTRVVDGDTIKVTLEGKEETVRLTGVDTPETKHPSKPVEPYGPEASEFTKNTLAGKKVFLELDVQPRDRYGRILAYVWLSKPANDSDQEVRQKLFNAHLLLRGYGQQLTIPPNVKYADLFRTYVKEARERKAGLWGLGSNDTSNEVKTTSTPTNSSTATTTGPGPNGETIKGNINSKGEKIYHVPGGQFYEKTVPEAWFFTEEEARSAGFRASKR</sequence>
<keyword evidence="3" id="KW-0378">Hydrolase</keyword>
<dbReference type="SUPFAM" id="SSF50199">
    <property type="entry name" value="Staphylococcal nuclease"/>
    <property type="match status" value="1"/>
</dbReference>
<dbReference type="PANTHER" id="PTHR12302">
    <property type="entry name" value="EBNA2 BINDING PROTEIN P100"/>
    <property type="match status" value="1"/>
</dbReference>
<dbReference type="InterPro" id="IPR016071">
    <property type="entry name" value="Staphylococal_nuclease_OB-fold"/>
</dbReference>
<dbReference type="GO" id="GO:0016787">
    <property type="term" value="F:hydrolase activity"/>
    <property type="evidence" value="ECO:0007669"/>
    <property type="project" value="UniProtKB-KW"/>
</dbReference>
<evidence type="ECO:0000256" key="3">
    <source>
        <dbReference type="ARBA" id="ARBA00022801"/>
    </source>
</evidence>
<proteinExistence type="predicted"/>
<feature type="compositionally biased region" description="Low complexity" evidence="4">
    <location>
        <begin position="231"/>
        <end position="251"/>
    </location>
</feature>
<evidence type="ECO:0000259" key="6">
    <source>
        <dbReference type="PROSITE" id="PS50830"/>
    </source>
</evidence>
<keyword evidence="8" id="KW-1185">Reference proteome</keyword>
<feature type="domain" description="TNase-like" evidence="6">
    <location>
        <begin position="78"/>
        <end position="220"/>
    </location>
</feature>
<protein>
    <submittedName>
        <fullName evidence="7">Nuclease</fullName>
    </submittedName>
</protein>
<dbReference type="Pfam" id="PF00565">
    <property type="entry name" value="SNase"/>
    <property type="match status" value="1"/>
</dbReference>
<accession>A0A6I0EXT2</accession>
<dbReference type="RefSeq" id="WP_151620776.1">
    <property type="nucleotide sequence ID" value="NZ_WBXO01000008.1"/>
</dbReference>
<dbReference type="GO" id="GO:0004519">
    <property type="term" value="F:endonuclease activity"/>
    <property type="evidence" value="ECO:0007669"/>
    <property type="project" value="UniProtKB-KW"/>
</dbReference>
<evidence type="ECO:0000256" key="1">
    <source>
        <dbReference type="ARBA" id="ARBA00022722"/>
    </source>
</evidence>